<evidence type="ECO:0000313" key="3">
    <source>
        <dbReference type="Proteomes" id="UP001610335"/>
    </source>
</evidence>
<dbReference type="NCBIfam" id="TIGR00251">
    <property type="entry name" value="DUF167 family protein"/>
    <property type="match status" value="1"/>
</dbReference>
<proteinExistence type="inferred from homology"/>
<evidence type="ECO:0000256" key="1">
    <source>
        <dbReference type="ARBA" id="ARBA00010364"/>
    </source>
</evidence>
<dbReference type="InterPro" id="IPR036591">
    <property type="entry name" value="YggU-like_sf"/>
</dbReference>
<dbReference type="HAMAP" id="MF_00634">
    <property type="entry name" value="UPF0235"/>
    <property type="match status" value="1"/>
</dbReference>
<reference evidence="2 3" key="1">
    <citation type="submission" date="2024-07" db="EMBL/GenBank/DDBJ databases">
        <title>Section-level genome sequencing and comparative genomics of Aspergillus sections Usti and Cavernicolus.</title>
        <authorList>
            <consortium name="Lawrence Berkeley National Laboratory"/>
            <person name="Nybo J.L."/>
            <person name="Vesth T.C."/>
            <person name="Theobald S."/>
            <person name="Frisvad J.C."/>
            <person name="Larsen T.O."/>
            <person name="Kjaerboelling I."/>
            <person name="Rothschild-Mancinelli K."/>
            <person name="Lyhne E.K."/>
            <person name="Kogle M.E."/>
            <person name="Barry K."/>
            <person name="Clum A."/>
            <person name="Na H."/>
            <person name="Ledsgaard L."/>
            <person name="Lin J."/>
            <person name="Lipzen A."/>
            <person name="Kuo A."/>
            <person name="Riley R."/>
            <person name="Mondo S."/>
            <person name="LaButti K."/>
            <person name="Haridas S."/>
            <person name="Pangalinan J."/>
            <person name="Salamov A.A."/>
            <person name="Simmons B.A."/>
            <person name="Magnuson J.K."/>
            <person name="Chen J."/>
            <person name="Drula E."/>
            <person name="Henrissat B."/>
            <person name="Wiebenga A."/>
            <person name="Lubbers R.J."/>
            <person name="Gomes A.C."/>
            <person name="Makela M.R."/>
            <person name="Stajich J."/>
            <person name="Grigoriev I.V."/>
            <person name="Mortensen U.H."/>
            <person name="De vries R.P."/>
            <person name="Baker S.E."/>
            <person name="Andersen M.R."/>
        </authorList>
    </citation>
    <scope>NUCLEOTIDE SEQUENCE [LARGE SCALE GENOMIC DNA]</scope>
    <source>
        <strain evidence="2 3">CBS 600.67</strain>
    </source>
</reference>
<dbReference type="Proteomes" id="UP001610335">
    <property type="component" value="Unassembled WGS sequence"/>
</dbReference>
<dbReference type="PANTHER" id="PTHR13420">
    <property type="entry name" value="UPF0235 PROTEIN C15ORF40"/>
    <property type="match status" value="1"/>
</dbReference>
<comment type="similarity">
    <text evidence="1">Belongs to the UPF0235 family.</text>
</comment>
<dbReference type="SMART" id="SM01152">
    <property type="entry name" value="DUF167"/>
    <property type="match status" value="1"/>
</dbReference>
<comment type="caution">
    <text evidence="2">The sequence shown here is derived from an EMBL/GenBank/DDBJ whole genome shotgun (WGS) entry which is preliminary data.</text>
</comment>
<keyword evidence="3" id="KW-1185">Reference proteome</keyword>
<dbReference type="SUPFAM" id="SSF69786">
    <property type="entry name" value="YggU-like"/>
    <property type="match status" value="1"/>
</dbReference>
<dbReference type="InterPro" id="IPR003746">
    <property type="entry name" value="DUF167"/>
</dbReference>
<dbReference type="EMBL" id="JBFXLS010000035">
    <property type="protein sequence ID" value="KAL2825640.1"/>
    <property type="molecule type" value="Genomic_DNA"/>
</dbReference>
<organism evidence="2 3">
    <name type="scientific">Aspergillus cavernicola</name>
    <dbReference type="NCBI Taxonomy" id="176166"/>
    <lineage>
        <taxon>Eukaryota</taxon>
        <taxon>Fungi</taxon>
        <taxon>Dikarya</taxon>
        <taxon>Ascomycota</taxon>
        <taxon>Pezizomycotina</taxon>
        <taxon>Eurotiomycetes</taxon>
        <taxon>Eurotiomycetidae</taxon>
        <taxon>Eurotiales</taxon>
        <taxon>Aspergillaceae</taxon>
        <taxon>Aspergillus</taxon>
        <taxon>Aspergillus subgen. Nidulantes</taxon>
    </lineage>
</organism>
<dbReference type="Gene3D" id="3.30.1200.10">
    <property type="entry name" value="YggU-like"/>
    <property type="match status" value="1"/>
</dbReference>
<dbReference type="Pfam" id="PF02594">
    <property type="entry name" value="DUF167"/>
    <property type="match status" value="1"/>
</dbReference>
<dbReference type="PANTHER" id="PTHR13420:SF7">
    <property type="entry name" value="UPF0235 PROTEIN C15ORF40"/>
    <property type="match status" value="1"/>
</dbReference>
<name>A0ABR4ID21_9EURO</name>
<accession>A0ABR4ID21</accession>
<gene>
    <name evidence="2" type="ORF">BDW59DRAFT_71867</name>
</gene>
<evidence type="ECO:0000313" key="2">
    <source>
        <dbReference type="EMBL" id="KAL2825640.1"/>
    </source>
</evidence>
<sequence>MSRFSPILRLVRVVTATSRKNKELPKCYNLQVSCRVKPNASGDREGIIAVGAEKVDVCCAAVPRNGEANAAVSRVFAQVFNVAKSDVGVVHGLKSRDKVLCIADMNIGTQSEEEFLQTARQQLEDAITKK</sequence>
<protein>
    <submittedName>
        <fullName evidence="2">YggU family protein</fullName>
    </submittedName>
</protein>